<evidence type="ECO:0000256" key="2">
    <source>
        <dbReference type="SAM" id="MobiDB-lite"/>
    </source>
</evidence>
<name>A0A2A6CYG8_PRIPA</name>
<feature type="coiled-coil region" evidence="1">
    <location>
        <begin position="225"/>
        <end position="299"/>
    </location>
</feature>
<gene>
    <name evidence="3" type="primary">WBGene00107936</name>
</gene>
<dbReference type="AlphaFoldDB" id="A0A2A6CYG8"/>
<feature type="compositionally biased region" description="Basic and acidic residues" evidence="2">
    <location>
        <begin position="80"/>
        <end position="89"/>
    </location>
</feature>
<organism evidence="3 4">
    <name type="scientific">Pristionchus pacificus</name>
    <name type="common">Parasitic nematode worm</name>
    <dbReference type="NCBI Taxonomy" id="54126"/>
    <lineage>
        <taxon>Eukaryota</taxon>
        <taxon>Metazoa</taxon>
        <taxon>Ecdysozoa</taxon>
        <taxon>Nematoda</taxon>
        <taxon>Chromadorea</taxon>
        <taxon>Rhabditida</taxon>
        <taxon>Rhabditina</taxon>
        <taxon>Diplogasteromorpha</taxon>
        <taxon>Diplogasteroidea</taxon>
        <taxon>Neodiplogasteridae</taxon>
        <taxon>Pristionchus</taxon>
    </lineage>
</organism>
<reference evidence="4" key="1">
    <citation type="journal article" date="2008" name="Nat. Genet.">
        <title>The Pristionchus pacificus genome provides a unique perspective on nematode lifestyle and parasitism.</title>
        <authorList>
            <person name="Dieterich C."/>
            <person name="Clifton S.W."/>
            <person name="Schuster L.N."/>
            <person name="Chinwalla A."/>
            <person name="Delehaunty K."/>
            <person name="Dinkelacker I."/>
            <person name="Fulton L."/>
            <person name="Fulton R."/>
            <person name="Godfrey J."/>
            <person name="Minx P."/>
            <person name="Mitreva M."/>
            <person name="Roeseler W."/>
            <person name="Tian H."/>
            <person name="Witte H."/>
            <person name="Yang S.P."/>
            <person name="Wilson R.K."/>
            <person name="Sommer R.J."/>
        </authorList>
    </citation>
    <scope>NUCLEOTIDE SEQUENCE [LARGE SCALE GENOMIC DNA]</scope>
    <source>
        <strain evidence="4">PS312</strain>
    </source>
</reference>
<dbReference type="Proteomes" id="UP000005239">
    <property type="component" value="Unassembled WGS sequence"/>
</dbReference>
<proteinExistence type="predicted"/>
<protein>
    <submittedName>
        <fullName evidence="3">Uncharacterized protein</fullName>
    </submittedName>
</protein>
<keyword evidence="1" id="KW-0175">Coiled coil</keyword>
<evidence type="ECO:0000313" key="3">
    <source>
        <dbReference type="EnsemblMetazoa" id="PPA18382.1"/>
    </source>
</evidence>
<accession>A0A2A6CYG8</accession>
<evidence type="ECO:0000313" key="4">
    <source>
        <dbReference type="Proteomes" id="UP000005239"/>
    </source>
</evidence>
<dbReference type="EnsemblMetazoa" id="PPA18382.1">
    <property type="protein sequence ID" value="PPA18382.1"/>
    <property type="gene ID" value="WBGene00107936"/>
</dbReference>
<keyword evidence="4" id="KW-1185">Reference proteome</keyword>
<sequence>MSYEPDPGSLDAETFKPLHFKVDGDDQWRMMPEAEVLEAYRGSTIPSSTLFRRGDGGIPRTLATLLLWNGRECPFANFSEPEKREGGREKSRRHSGSGDAVIDENENCVESSGKKDGEREDHQAVFTRFIAYMDQIQDRMTAIEKVHTEQQSLLAGAELFIKKVAYIEHRVDRWDRAFRMMDTRTQVLYEFVFFSKRSPIGQSGQPSTMHPAELDELIEATKKMNEEAMKKAEDLNVYKEEVQKAKTLGIELDQKVKILDDRYEQLIAMMAAHERNADVREAVEEWNEQQRLKKEKEEEDKIELPIPSLRPPSKVPLPSKSSVLSTVSKAVKLDYNGVKDAAMRDNLQKDMQEKFLNMEDTEVSVRIMGLLMGRERPAFEGDKLASPVSMVQLQQMGIDLRGSEVAKLSAIMEDPRFMCYCGANVQSGAAVICHYNTSKHVAKRTSPVYQSDVNFWISIITGIKPRRH</sequence>
<evidence type="ECO:0000256" key="1">
    <source>
        <dbReference type="SAM" id="Coils"/>
    </source>
</evidence>
<accession>A0A8R1YEY2</accession>
<feature type="region of interest" description="Disordered" evidence="2">
    <location>
        <begin position="78"/>
        <end position="120"/>
    </location>
</feature>
<reference evidence="3" key="2">
    <citation type="submission" date="2022-06" db="UniProtKB">
        <authorList>
            <consortium name="EnsemblMetazoa"/>
        </authorList>
    </citation>
    <scope>IDENTIFICATION</scope>
    <source>
        <strain evidence="3">PS312</strain>
    </source>
</reference>